<dbReference type="GeneID" id="64636655"/>
<evidence type="ECO:0000313" key="5">
    <source>
        <dbReference type="EMBL" id="KAG1816049.1"/>
    </source>
</evidence>
<dbReference type="OrthoDB" id="3231855at2759"/>
<proteinExistence type="predicted"/>
<accession>A0A9P7EAH1</accession>
<evidence type="ECO:0000256" key="1">
    <source>
        <dbReference type="SAM" id="Coils"/>
    </source>
</evidence>
<comment type="caution">
    <text evidence="5">The sequence shown here is derived from an EMBL/GenBank/DDBJ whole genome shotgun (WGS) entry which is preliminary data.</text>
</comment>
<organism evidence="5 6">
    <name type="scientific">Suillus subaureus</name>
    <dbReference type="NCBI Taxonomy" id="48587"/>
    <lineage>
        <taxon>Eukaryota</taxon>
        <taxon>Fungi</taxon>
        <taxon>Dikarya</taxon>
        <taxon>Basidiomycota</taxon>
        <taxon>Agaricomycotina</taxon>
        <taxon>Agaricomycetes</taxon>
        <taxon>Agaricomycetidae</taxon>
        <taxon>Boletales</taxon>
        <taxon>Suillineae</taxon>
        <taxon>Suillaceae</taxon>
        <taxon>Suillus</taxon>
    </lineage>
</organism>
<dbReference type="SMART" id="SM01162">
    <property type="entry name" value="DUF1771"/>
    <property type="match status" value="1"/>
</dbReference>
<evidence type="ECO:0000313" key="6">
    <source>
        <dbReference type="Proteomes" id="UP000807769"/>
    </source>
</evidence>
<feature type="transmembrane region" description="Helical" evidence="3">
    <location>
        <begin position="6"/>
        <end position="25"/>
    </location>
</feature>
<reference evidence="5" key="1">
    <citation type="journal article" date="2020" name="New Phytol.">
        <title>Comparative genomics reveals dynamic genome evolution in host specialist ectomycorrhizal fungi.</title>
        <authorList>
            <person name="Lofgren L.A."/>
            <person name="Nguyen N.H."/>
            <person name="Vilgalys R."/>
            <person name="Ruytinx J."/>
            <person name="Liao H.L."/>
            <person name="Branco S."/>
            <person name="Kuo A."/>
            <person name="LaButti K."/>
            <person name="Lipzen A."/>
            <person name="Andreopoulos W."/>
            <person name="Pangilinan J."/>
            <person name="Riley R."/>
            <person name="Hundley H."/>
            <person name="Na H."/>
            <person name="Barry K."/>
            <person name="Grigoriev I.V."/>
            <person name="Stajich J.E."/>
            <person name="Kennedy P.G."/>
        </authorList>
    </citation>
    <scope>NUCLEOTIDE SEQUENCE</scope>
    <source>
        <strain evidence="5">MN1</strain>
    </source>
</reference>
<sequence length="285" mass="31259">MDSNTLYIVCGLTVVALVALGFTFIDDSPPPQPPSLGICSPSDSPYVPIISQQGSYHQPLHRQLPPPRPAIRYPGAPSRYSTLQAPSSSQPSPYQPHRLPSAKYAPLATTPLLSRDASVPKPICYTPQQPSRPATRAPLVPVVPIAIDRPAARAPQVPVVPVVIDPRERPVARAPHIPVAPVVIDSHERPTTRALEVPVARVVIDPHEDPRSLRLKAVREGDQMGKCFKERSEAKARNEQQRAKELNKRGEVHRENMMLLNKEASAKIFQENNQVCCVPFKGSAI</sequence>
<dbReference type="RefSeq" id="XP_041192855.1">
    <property type="nucleotide sequence ID" value="XM_041342639.1"/>
</dbReference>
<keyword evidence="3" id="KW-0812">Transmembrane</keyword>
<feature type="coiled-coil region" evidence="1">
    <location>
        <begin position="229"/>
        <end position="256"/>
    </location>
</feature>
<feature type="domain" description="DUF1771" evidence="4">
    <location>
        <begin position="209"/>
        <end position="274"/>
    </location>
</feature>
<feature type="compositionally biased region" description="Low complexity" evidence="2">
    <location>
        <begin position="86"/>
        <end position="96"/>
    </location>
</feature>
<keyword evidence="3" id="KW-1133">Transmembrane helix</keyword>
<dbReference type="InterPro" id="IPR013899">
    <property type="entry name" value="DUF1771"/>
</dbReference>
<evidence type="ECO:0000256" key="3">
    <source>
        <dbReference type="SAM" id="Phobius"/>
    </source>
</evidence>
<keyword evidence="3" id="KW-0472">Membrane</keyword>
<keyword evidence="6" id="KW-1185">Reference proteome</keyword>
<dbReference type="Proteomes" id="UP000807769">
    <property type="component" value="Unassembled WGS sequence"/>
</dbReference>
<gene>
    <name evidence="5" type="ORF">BJ212DRAFT_208218</name>
</gene>
<name>A0A9P7EAH1_9AGAM</name>
<feature type="region of interest" description="Disordered" evidence="2">
    <location>
        <begin position="57"/>
        <end position="100"/>
    </location>
</feature>
<evidence type="ECO:0000259" key="4">
    <source>
        <dbReference type="SMART" id="SM01162"/>
    </source>
</evidence>
<evidence type="ECO:0000256" key="2">
    <source>
        <dbReference type="SAM" id="MobiDB-lite"/>
    </source>
</evidence>
<protein>
    <recommendedName>
        <fullName evidence="4">DUF1771 domain-containing protein</fullName>
    </recommendedName>
</protein>
<dbReference type="EMBL" id="JABBWG010000017">
    <property type="protein sequence ID" value="KAG1816049.1"/>
    <property type="molecule type" value="Genomic_DNA"/>
</dbReference>
<dbReference type="AlphaFoldDB" id="A0A9P7EAH1"/>
<keyword evidence="1" id="KW-0175">Coiled coil</keyword>
<dbReference type="Pfam" id="PF08590">
    <property type="entry name" value="DUF1771"/>
    <property type="match status" value="1"/>
</dbReference>